<evidence type="ECO:0000313" key="1">
    <source>
        <dbReference type="EnsemblPlants" id="PGSC0003DMT400070571"/>
    </source>
</evidence>
<dbReference type="Proteomes" id="UP000011115">
    <property type="component" value="Unassembled WGS sequence"/>
</dbReference>
<accession>M1CMD1</accession>
<reference evidence="2" key="1">
    <citation type="journal article" date="2011" name="Nature">
        <title>Genome sequence and analysis of the tuber crop potato.</title>
        <authorList>
            <consortium name="The Potato Genome Sequencing Consortium"/>
        </authorList>
    </citation>
    <scope>NUCLEOTIDE SEQUENCE [LARGE SCALE GENOMIC DNA]</scope>
    <source>
        <strain evidence="2">cv. DM1-3 516 R44</strain>
    </source>
</reference>
<evidence type="ECO:0008006" key="3">
    <source>
        <dbReference type="Google" id="ProtNLM"/>
    </source>
</evidence>
<dbReference type="AlphaFoldDB" id="M1CMD1"/>
<sequence length="137" mass="15421">MISEAQNSDIEEMPTYEEVKKVIFSFNRESVGKSDGFTSLVYQTYWEITGQDIQIWCKPKLKVTKVVWNVPREGRVICNTDGAMGHQGGIQESFCIRDEEEKVAYAQAKEIGNATNTKSDTLALLQSKTFNQGSSSR</sequence>
<dbReference type="PaxDb" id="4113-PGSC0003DMT400070571"/>
<dbReference type="InParanoid" id="M1CMD1"/>
<dbReference type="EnsemblPlants" id="PGSC0003DMT400070571">
    <property type="protein sequence ID" value="PGSC0003DMT400070571"/>
    <property type="gene ID" value="PGSC0003DMG400027430"/>
</dbReference>
<proteinExistence type="predicted"/>
<dbReference type="Gramene" id="PGSC0003DMT400070571">
    <property type="protein sequence ID" value="PGSC0003DMT400070571"/>
    <property type="gene ID" value="PGSC0003DMG400027430"/>
</dbReference>
<protein>
    <recommendedName>
        <fullName evidence="3">RNase H family protein</fullName>
    </recommendedName>
</protein>
<keyword evidence="2" id="KW-1185">Reference proteome</keyword>
<reference evidence="1" key="2">
    <citation type="submission" date="2015-06" db="UniProtKB">
        <authorList>
            <consortium name="EnsemblPlants"/>
        </authorList>
    </citation>
    <scope>IDENTIFICATION</scope>
    <source>
        <strain evidence="1">DM1-3 516 R44</strain>
    </source>
</reference>
<dbReference type="HOGENOM" id="CLU_1868771_0_0_1"/>
<organism evidence="1 2">
    <name type="scientific">Solanum tuberosum</name>
    <name type="common">Potato</name>
    <dbReference type="NCBI Taxonomy" id="4113"/>
    <lineage>
        <taxon>Eukaryota</taxon>
        <taxon>Viridiplantae</taxon>
        <taxon>Streptophyta</taxon>
        <taxon>Embryophyta</taxon>
        <taxon>Tracheophyta</taxon>
        <taxon>Spermatophyta</taxon>
        <taxon>Magnoliopsida</taxon>
        <taxon>eudicotyledons</taxon>
        <taxon>Gunneridae</taxon>
        <taxon>Pentapetalae</taxon>
        <taxon>asterids</taxon>
        <taxon>lamiids</taxon>
        <taxon>Solanales</taxon>
        <taxon>Solanaceae</taxon>
        <taxon>Solanoideae</taxon>
        <taxon>Solaneae</taxon>
        <taxon>Solanum</taxon>
    </lineage>
</organism>
<name>M1CMD1_SOLTU</name>
<evidence type="ECO:0000313" key="2">
    <source>
        <dbReference type="Proteomes" id="UP000011115"/>
    </source>
</evidence>